<proteinExistence type="predicted"/>
<organism evidence="3">
    <name type="scientific">Megaviridae environmental sample</name>
    <dbReference type="NCBI Taxonomy" id="1737588"/>
    <lineage>
        <taxon>Viruses</taxon>
        <taxon>Varidnaviria</taxon>
        <taxon>Bamfordvirae</taxon>
        <taxon>Nucleocytoviricota</taxon>
        <taxon>Megaviricetes</taxon>
        <taxon>Imitervirales</taxon>
        <taxon>Mimiviridae</taxon>
        <taxon>environmental samples</taxon>
    </lineage>
</organism>
<sequence>MSHSKTKTVKKIHHPRLSSPKKKSLSPSKLIAKLFKGKTKKKLPSWYKETLPKVIRAKTKKRSNTKSLTPKNPFDKPLKTYNTFKKSLFPTWVGKIPYPKEVDYIPEQTQWASYATGVANIYNQIVWSKHLDLMKRKFKIPKTRDLWTDEQILKLKEFYMLYHPDKLEKFEKRWLNIFISERGPLKAKQMLIEYYGDFKRGSLKKIMEINPEPFEFTLKKNTILYHSSQHILPFHKIKFDSSSKTGFVFFGLSAVISIWYASEMYTAAARRAKKKFNAYLNVYRLDKDIKVKYVEDDISENQENTYNQPICKHHPCLHPQFGYHSYEQLATKRGPVDLDFELTLPINMLQGKSKLNIEPLGVYEIDVGELVEHSLENIEEYDPSSAVDFTNNLL</sequence>
<keyword evidence="2" id="KW-0812">Transmembrane</keyword>
<feature type="region of interest" description="Disordered" evidence="1">
    <location>
        <begin position="1"/>
        <end position="28"/>
    </location>
</feature>
<name>A0A5J6VL71_9VIRU</name>
<evidence type="ECO:0000313" key="3">
    <source>
        <dbReference type="EMBL" id="QFG74780.1"/>
    </source>
</evidence>
<feature type="transmembrane region" description="Helical" evidence="2">
    <location>
        <begin position="246"/>
        <end position="265"/>
    </location>
</feature>
<evidence type="ECO:0000256" key="2">
    <source>
        <dbReference type="SAM" id="Phobius"/>
    </source>
</evidence>
<evidence type="ECO:0000256" key="1">
    <source>
        <dbReference type="SAM" id="MobiDB-lite"/>
    </source>
</evidence>
<feature type="compositionally biased region" description="Basic residues" evidence="1">
    <location>
        <begin position="1"/>
        <end position="24"/>
    </location>
</feature>
<dbReference type="EMBL" id="MN448291">
    <property type="protein sequence ID" value="QFG74780.1"/>
    <property type="molecule type" value="Genomic_DNA"/>
</dbReference>
<accession>A0A5J6VL71</accession>
<protein>
    <submittedName>
        <fullName evidence="3">Uncharacterized protein</fullName>
    </submittedName>
</protein>
<keyword evidence="2" id="KW-0472">Membrane</keyword>
<keyword evidence="2" id="KW-1133">Transmembrane helix</keyword>
<reference evidence="3" key="1">
    <citation type="journal article" date="2019" name="Philos. Trans. R. Soc. Lond., B, Biol. Sci.">
        <title>Targeted metagenomic recovery of four divergent viruses reveals shared and distinctive characteristics of giant viruses of marine eukaryotes.</title>
        <authorList>
            <person name="Needham D.M."/>
            <person name="Poirier C."/>
            <person name="Hehenberger E."/>
            <person name="Jimenez V."/>
            <person name="Swalwell J.E."/>
            <person name="Santoro A.E."/>
            <person name="Worden A.Z."/>
        </authorList>
    </citation>
    <scope>NUCLEOTIDE SEQUENCE</scope>
    <source>
        <strain evidence="3">OPacV-421</strain>
    </source>
</reference>